<dbReference type="Gene3D" id="1.25.40.10">
    <property type="entry name" value="Tetratricopeptide repeat domain"/>
    <property type="match status" value="4"/>
</dbReference>
<proteinExistence type="predicted"/>
<comment type="caution">
    <text evidence="3">The sequence shown here is derived from an EMBL/GenBank/DDBJ whole genome shotgun (WGS) entry which is preliminary data.</text>
</comment>
<dbReference type="FunFam" id="1.25.40.10:FF:000184">
    <property type="entry name" value="Pentatricopeptide repeat-containing protein, chloroplastic"/>
    <property type="match status" value="1"/>
</dbReference>
<keyword evidence="4" id="KW-1185">Reference proteome</keyword>
<keyword evidence="1" id="KW-0677">Repeat</keyword>
<dbReference type="GO" id="GO:0003723">
    <property type="term" value="F:RNA binding"/>
    <property type="evidence" value="ECO:0007669"/>
    <property type="project" value="InterPro"/>
</dbReference>
<name>A0AAW1WPR5_RUBAR</name>
<feature type="repeat" description="PPR" evidence="2">
    <location>
        <begin position="197"/>
        <end position="231"/>
    </location>
</feature>
<dbReference type="PROSITE" id="PS51375">
    <property type="entry name" value="PPR"/>
    <property type="match status" value="5"/>
</dbReference>
<dbReference type="AlphaFoldDB" id="A0AAW1WPR5"/>
<evidence type="ECO:0008006" key="5">
    <source>
        <dbReference type="Google" id="ProtNLM"/>
    </source>
</evidence>
<feature type="repeat" description="PPR" evidence="2">
    <location>
        <begin position="333"/>
        <end position="367"/>
    </location>
</feature>
<dbReference type="InterPro" id="IPR011990">
    <property type="entry name" value="TPR-like_helical_dom_sf"/>
</dbReference>
<dbReference type="InterPro" id="IPR046960">
    <property type="entry name" value="PPR_At4g14850-like_plant"/>
</dbReference>
<evidence type="ECO:0000313" key="3">
    <source>
        <dbReference type="EMBL" id="KAK9926044.1"/>
    </source>
</evidence>
<dbReference type="EMBL" id="JBEDUW010000005">
    <property type="protein sequence ID" value="KAK9926044.1"/>
    <property type="molecule type" value="Genomic_DNA"/>
</dbReference>
<dbReference type="FunFam" id="1.25.40.10:FF:000348">
    <property type="entry name" value="Pentatricopeptide repeat-containing protein chloroplastic"/>
    <property type="match status" value="1"/>
</dbReference>
<accession>A0AAW1WPR5</accession>
<dbReference type="PANTHER" id="PTHR47926">
    <property type="entry name" value="PENTATRICOPEPTIDE REPEAT-CONTAINING PROTEIN"/>
    <property type="match status" value="1"/>
</dbReference>
<dbReference type="Pfam" id="PF13041">
    <property type="entry name" value="PPR_2"/>
    <property type="match status" value="1"/>
</dbReference>
<reference evidence="3 4" key="1">
    <citation type="journal article" date="2023" name="G3 (Bethesda)">
        <title>A chromosome-length genome assembly and annotation of blackberry (Rubus argutus, cv. 'Hillquist').</title>
        <authorList>
            <person name="Bruna T."/>
            <person name="Aryal R."/>
            <person name="Dudchenko O."/>
            <person name="Sargent D.J."/>
            <person name="Mead D."/>
            <person name="Buti M."/>
            <person name="Cavallini A."/>
            <person name="Hytonen T."/>
            <person name="Andres J."/>
            <person name="Pham M."/>
            <person name="Weisz D."/>
            <person name="Mascagni F."/>
            <person name="Usai G."/>
            <person name="Natali L."/>
            <person name="Bassil N."/>
            <person name="Fernandez G.E."/>
            <person name="Lomsadze A."/>
            <person name="Armour M."/>
            <person name="Olukolu B."/>
            <person name="Poorten T."/>
            <person name="Britton C."/>
            <person name="Davik J."/>
            <person name="Ashrafi H."/>
            <person name="Aiden E.L."/>
            <person name="Borodovsky M."/>
            <person name="Worthington M."/>
        </authorList>
    </citation>
    <scope>NUCLEOTIDE SEQUENCE [LARGE SCALE GENOMIC DNA]</scope>
    <source>
        <strain evidence="3">PI 553951</strain>
    </source>
</reference>
<dbReference type="InterPro" id="IPR002885">
    <property type="entry name" value="PPR_rpt"/>
</dbReference>
<evidence type="ECO:0000256" key="1">
    <source>
        <dbReference type="ARBA" id="ARBA00022737"/>
    </source>
</evidence>
<dbReference type="NCBIfam" id="TIGR00756">
    <property type="entry name" value="PPR"/>
    <property type="match status" value="4"/>
</dbReference>
<dbReference type="Pfam" id="PF20431">
    <property type="entry name" value="E_motif"/>
    <property type="match status" value="1"/>
</dbReference>
<feature type="repeat" description="PPR" evidence="2">
    <location>
        <begin position="127"/>
        <end position="161"/>
    </location>
</feature>
<sequence length="566" mass="62980">MDLKTIVSDLKGHLKQTIPAKPTSSFRALKQRLFSLLQSCNTINKLTQIHTQILIHGLTQKNYVLSKLLSFYVASGYLDQALKVFGNVRSPSTTVWNQIIRGHARSENSQAAVELYNRLVATDAAPDGYTYLYVLSACARSGLVREGEQVHGRVLASGFGSNVFVQTSLVSLYTTDGVLGGGVKNARQVFDEMGERNVVSWNTLLAGYIRSRDFDGAFRLFDEMPERNVVSWTTMVAGCAQNGRSKQALCLFGQMRRANVELDQVALVAVLSACAEIGDLTLGRWIHWYIEERLCVKSQSRLVTLHNALIHMYASCGLIDEAYKVFKEMPRRSTVSWTSIIVGFAKQGRGEEALRIFQLMLCSGLDDARPDQITFLGVLCACSHAGLVDEGRRLFKFMTQTRGLEPRIEHYGCMVDLLSRAGFLDEAQMLVESMPMKPNDAVWGALLGGCMLHKNSELASHVAKKLTVELNLDQAAGYLVLLSNVYASSKRWLDVAHVRQKMVQMGVRKPPGRSWVQINGVVHGFVADDRTHKHESLIYEMLGDITRQAQQEGSEPDTSNVHSIED</sequence>
<feature type="repeat" description="PPR" evidence="2">
    <location>
        <begin position="92"/>
        <end position="126"/>
    </location>
</feature>
<dbReference type="Proteomes" id="UP001457282">
    <property type="component" value="Unassembled WGS sequence"/>
</dbReference>
<dbReference type="GO" id="GO:0009451">
    <property type="term" value="P:RNA modification"/>
    <property type="evidence" value="ECO:0007669"/>
    <property type="project" value="InterPro"/>
</dbReference>
<evidence type="ECO:0000256" key="2">
    <source>
        <dbReference type="PROSITE-ProRule" id="PRU00708"/>
    </source>
</evidence>
<feature type="repeat" description="PPR" evidence="2">
    <location>
        <begin position="302"/>
        <end position="332"/>
    </location>
</feature>
<dbReference type="Pfam" id="PF01535">
    <property type="entry name" value="PPR"/>
    <property type="match status" value="7"/>
</dbReference>
<organism evidence="3 4">
    <name type="scientific">Rubus argutus</name>
    <name type="common">Southern blackberry</name>
    <dbReference type="NCBI Taxonomy" id="59490"/>
    <lineage>
        <taxon>Eukaryota</taxon>
        <taxon>Viridiplantae</taxon>
        <taxon>Streptophyta</taxon>
        <taxon>Embryophyta</taxon>
        <taxon>Tracheophyta</taxon>
        <taxon>Spermatophyta</taxon>
        <taxon>Magnoliopsida</taxon>
        <taxon>eudicotyledons</taxon>
        <taxon>Gunneridae</taxon>
        <taxon>Pentapetalae</taxon>
        <taxon>rosids</taxon>
        <taxon>fabids</taxon>
        <taxon>Rosales</taxon>
        <taxon>Rosaceae</taxon>
        <taxon>Rosoideae</taxon>
        <taxon>Rosoideae incertae sedis</taxon>
        <taxon>Rubus</taxon>
    </lineage>
</organism>
<evidence type="ECO:0000313" key="4">
    <source>
        <dbReference type="Proteomes" id="UP001457282"/>
    </source>
</evidence>
<gene>
    <name evidence="3" type="ORF">M0R45_023298</name>
</gene>
<dbReference type="PANTHER" id="PTHR47926:SF526">
    <property type="entry name" value="PENTACOTRIPEPTIDE-REPEAT REGION OF PRORP DOMAIN-CONTAINING PROTEIN"/>
    <property type="match status" value="1"/>
</dbReference>
<dbReference type="InterPro" id="IPR046848">
    <property type="entry name" value="E_motif"/>
</dbReference>
<protein>
    <recommendedName>
        <fullName evidence="5">Pentatricopeptide repeat-containing protein At5g66520-like</fullName>
    </recommendedName>
</protein>